<dbReference type="Pfam" id="PF03116">
    <property type="entry name" value="NQR2_RnfD_RnfE"/>
    <property type="match status" value="1"/>
</dbReference>
<comment type="subcellular location">
    <subcellularLocation>
        <location evidence="10">Cell inner membrane</location>
        <topology evidence="10">Multi-pass membrane protein</topology>
    </subcellularLocation>
</comment>
<keyword evidence="3 10" id="KW-0285">Flavoprotein</keyword>
<feature type="transmembrane region" description="Helical" evidence="10">
    <location>
        <begin position="71"/>
        <end position="89"/>
    </location>
</feature>
<dbReference type="KEGG" id="ntg:NSCAC_0833"/>
<keyword evidence="6 10" id="KW-1278">Translocase</keyword>
<comment type="subunit">
    <text evidence="10">The complex is composed of six subunits: RnfA, RnfB, RnfC, RnfD, RnfE and RnfG.</text>
</comment>
<keyword evidence="1 10" id="KW-0813">Transport</keyword>
<keyword evidence="9 10" id="KW-0472">Membrane</keyword>
<sequence>MSFSKNPAPHIHGGGSVSQMMYQVIYGLVPALLVHIWYFGYGILISITLAVIAGLIVEGFMLLIRKQPLNYFLLDGSALVTSILLAFSLPPLVPWWLPLIGTSFALIFAKHLYGGLGYNPFNPAMVGYVLLLISFPLEMTQWLPAHQGLNFHKSLNLVFYGITSQNLEIDSFSGATILDQTKTQLHQGKILIEIQESGEGWWQLNLSFLLGGLWLLYKKVIYWQIPTGFIASLALLSTVTHFFTPAHYPTVFFHLMNGGTLLGAFFIATDPVTGPSSPKGRLIYGIGIGILTYIIRTWGGYPDGIAFAVLLMNMTVPIIDQYTQPRAFGHK</sequence>
<keyword evidence="4 10" id="KW-0288">FMN</keyword>
<evidence type="ECO:0000256" key="1">
    <source>
        <dbReference type="ARBA" id="ARBA00022448"/>
    </source>
</evidence>
<accession>A0A7G1QA50</accession>
<feature type="transmembrane region" description="Helical" evidence="10">
    <location>
        <begin position="229"/>
        <end position="246"/>
    </location>
</feature>
<keyword evidence="12" id="KW-1185">Reference proteome</keyword>
<keyword evidence="5 10" id="KW-0812">Transmembrane</keyword>
<dbReference type="HAMAP" id="MF_00462">
    <property type="entry name" value="RsxD_RnfD"/>
    <property type="match status" value="1"/>
</dbReference>
<dbReference type="EMBL" id="LR778175">
    <property type="protein sequence ID" value="CAB1275769.1"/>
    <property type="molecule type" value="Genomic_DNA"/>
</dbReference>
<dbReference type="InterPro" id="IPR004338">
    <property type="entry name" value="NqrB/RnfD"/>
</dbReference>
<evidence type="ECO:0000256" key="7">
    <source>
        <dbReference type="ARBA" id="ARBA00022982"/>
    </source>
</evidence>
<dbReference type="GO" id="GO:0055085">
    <property type="term" value="P:transmembrane transport"/>
    <property type="evidence" value="ECO:0007669"/>
    <property type="project" value="InterPro"/>
</dbReference>
<feature type="transmembrane region" description="Helical" evidence="10">
    <location>
        <begin position="44"/>
        <end position="64"/>
    </location>
</feature>
<dbReference type="EC" id="7.-.-.-" evidence="10"/>
<comment type="function">
    <text evidence="10">Part of a membrane-bound complex that couples electron transfer with translocation of ions across the membrane.</text>
</comment>
<evidence type="ECO:0000256" key="6">
    <source>
        <dbReference type="ARBA" id="ARBA00022967"/>
    </source>
</evidence>
<keyword evidence="8 10" id="KW-1133">Transmembrane helix</keyword>
<evidence type="ECO:0000256" key="2">
    <source>
        <dbReference type="ARBA" id="ARBA00022553"/>
    </source>
</evidence>
<dbReference type="InterPro" id="IPR011303">
    <property type="entry name" value="RnfD_bac"/>
</dbReference>
<dbReference type="PANTHER" id="PTHR30578">
    <property type="entry name" value="ELECTRON TRANSPORT COMPLEX PROTEIN RNFD"/>
    <property type="match status" value="1"/>
</dbReference>
<name>A0A7G1QA50_9GAMM</name>
<dbReference type="GO" id="GO:0022900">
    <property type="term" value="P:electron transport chain"/>
    <property type="evidence" value="ECO:0007669"/>
    <property type="project" value="UniProtKB-UniRule"/>
</dbReference>
<gene>
    <name evidence="11" type="primary">rsxD</name>
    <name evidence="10" type="synonym">rnfD</name>
    <name evidence="11" type="ORF">NSCAC_0833</name>
</gene>
<keyword evidence="10" id="KW-0997">Cell inner membrane</keyword>
<keyword evidence="10" id="KW-1003">Cell membrane</keyword>
<evidence type="ECO:0000256" key="9">
    <source>
        <dbReference type="ARBA" id="ARBA00023136"/>
    </source>
</evidence>
<organism evidence="11 12">
    <name type="scientific">Candidatus Nitrosacidococcus tergens</name>
    <dbReference type="NCBI Taxonomy" id="553981"/>
    <lineage>
        <taxon>Bacteria</taxon>
        <taxon>Pseudomonadati</taxon>
        <taxon>Pseudomonadota</taxon>
        <taxon>Gammaproteobacteria</taxon>
        <taxon>Chromatiales</taxon>
        <taxon>Chromatiaceae</taxon>
        <taxon>Candidatus Nitrosacidococcus</taxon>
    </lineage>
</organism>
<feature type="modified residue" description="FMN phosphoryl threonine" evidence="10">
    <location>
        <position position="176"/>
    </location>
</feature>
<evidence type="ECO:0000313" key="11">
    <source>
        <dbReference type="EMBL" id="CAB1275769.1"/>
    </source>
</evidence>
<comment type="caution">
    <text evidence="10">Lacks conserved residue(s) required for the propagation of feature annotation.</text>
</comment>
<evidence type="ECO:0000256" key="10">
    <source>
        <dbReference type="HAMAP-Rule" id="MF_00462"/>
    </source>
</evidence>
<dbReference type="RefSeq" id="WP_197745134.1">
    <property type="nucleotide sequence ID" value="NZ_LR778175.1"/>
</dbReference>
<evidence type="ECO:0000256" key="4">
    <source>
        <dbReference type="ARBA" id="ARBA00022643"/>
    </source>
</evidence>
<dbReference type="Proteomes" id="UP000516072">
    <property type="component" value="Chromosome"/>
</dbReference>
<evidence type="ECO:0000313" key="12">
    <source>
        <dbReference type="Proteomes" id="UP000516072"/>
    </source>
</evidence>
<comment type="similarity">
    <text evidence="10">Belongs to the NqrB/RnfD family.</text>
</comment>
<dbReference type="NCBIfam" id="TIGR01946">
    <property type="entry name" value="rnfD"/>
    <property type="match status" value="1"/>
</dbReference>
<feature type="transmembrane region" description="Helical" evidence="10">
    <location>
        <begin position="20"/>
        <end position="38"/>
    </location>
</feature>
<evidence type="ECO:0000256" key="8">
    <source>
        <dbReference type="ARBA" id="ARBA00022989"/>
    </source>
</evidence>
<dbReference type="PANTHER" id="PTHR30578:SF0">
    <property type="entry name" value="ION-TRANSLOCATING OXIDOREDUCTASE COMPLEX SUBUNIT D"/>
    <property type="match status" value="1"/>
</dbReference>
<comment type="cofactor">
    <cofactor evidence="10">
        <name>FMN</name>
        <dbReference type="ChEBI" id="CHEBI:58210"/>
    </cofactor>
</comment>
<evidence type="ECO:0000256" key="3">
    <source>
        <dbReference type="ARBA" id="ARBA00022630"/>
    </source>
</evidence>
<dbReference type="AlphaFoldDB" id="A0A7G1QA50"/>
<keyword evidence="2 10" id="KW-0597">Phosphoprotein</keyword>
<dbReference type="GO" id="GO:0005886">
    <property type="term" value="C:plasma membrane"/>
    <property type="evidence" value="ECO:0007669"/>
    <property type="project" value="UniProtKB-SubCell"/>
</dbReference>
<feature type="transmembrane region" description="Helical" evidence="10">
    <location>
        <begin position="252"/>
        <end position="269"/>
    </location>
</feature>
<keyword evidence="7 10" id="KW-0249">Electron transport</keyword>
<protein>
    <recommendedName>
        <fullName evidence="10">Ion-translocating oxidoreductase complex subunit D</fullName>
        <ecNumber evidence="10">7.-.-.-</ecNumber>
    </recommendedName>
    <alternativeName>
        <fullName evidence="10">Rnf electron transport complex subunit D</fullName>
    </alternativeName>
</protein>
<proteinExistence type="inferred from homology"/>
<evidence type="ECO:0000256" key="5">
    <source>
        <dbReference type="ARBA" id="ARBA00022692"/>
    </source>
</evidence>
<reference evidence="11 12" key="1">
    <citation type="submission" date="2020-03" db="EMBL/GenBank/DDBJ databases">
        <authorList>
            <person name="Picone N."/>
        </authorList>
    </citation>
    <scope>NUCLEOTIDE SEQUENCE [LARGE SCALE GENOMIC DNA]</scope>
    <source>
        <strain evidence="11">NSCAC1</strain>
    </source>
</reference>